<protein>
    <submittedName>
        <fullName evidence="1">Uncharacterized protein</fullName>
    </submittedName>
</protein>
<proteinExistence type="predicted"/>
<keyword evidence="2" id="KW-1185">Reference proteome</keyword>
<comment type="caution">
    <text evidence="1">The sequence shown here is derived from an EMBL/GenBank/DDBJ whole genome shotgun (WGS) entry which is preliminary data.</text>
</comment>
<dbReference type="AlphaFoldDB" id="A0A556MVY4"/>
<name>A0A556MVY4_9SPHI</name>
<evidence type="ECO:0000313" key="2">
    <source>
        <dbReference type="Proteomes" id="UP000318733"/>
    </source>
</evidence>
<sequence>MYLTKFALVSWLIITNFGHISIGYKTNQVTITPAKLFTQSEADKIMGSATHLTDSVSKKEALQSSYLCGYKADSKDQKTGKIGTVYFLFEAYNDIAGAKKRFSDVYLSNRANGAQAVDHLGDEALYHTDNQNFDLMMVRKGKYVFNIKINTRTSTSSLAELKIVVKKITDHI</sequence>
<dbReference type="OrthoDB" id="1495821at2"/>
<dbReference type="RefSeq" id="WP_144247658.1">
    <property type="nucleotide sequence ID" value="NZ_VLPK01000001.1"/>
</dbReference>
<dbReference type="EMBL" id="VLPK01000001">
    <property type="protein sequence ID" value="TSJ44094.1"/>
    <property type="molecule type" value="Genomic_DNA"/>
</dbReference>
<organism evidence="1 2">
    <name type="scientific">Mucilaginibacter corticis</name>
    <dbReference type="NCBI Taxonomy" id="2597670"/>
    <lineage>
        <taxon>Bacteria</taxon>
        <taxon>Pseudomonadati</taxon>
        <taxon>Bacteroidota</taxon>
        <taxon>Sphingobacteriia</taxon>
        <taxon>Sphingobacteriales</taxon>
        <taxon>Sphingobacteriaceae</taxon>
        <taxon>Mucilaginibacter</taxon>
    </lineage>
</organism>
<gene>
    <name evidence="1" type="ORF">FO440_07945</name>
</gene>
<reference evidence="1 2" key="1">
    <citation type="submission" date="2019-07" db="EMBL/GenBank/DDBJ databases">
        <authorList>
            <person name="Huq M.A."/>
        </authorList>
    </citation>
    <scope>NUCLEOTIDE SEQUENCE [LARGE SCALE GENOMIC DNA]</scope>
    <source>
        <strain evidence="1 2">MAH-19</strain>
    </source>
</reference>
<dbReference type="Proteomes" id="UP000318733">
    <property type="component" value="Unassembled WGS sequence"/>
</dbReference>
<evidence type="ECO:0000313" key="1">
    <source>
        <dbReference type="EMBL" id="TSJ44094.1"/>
    </source>
</evidence>
<accession>A0A556MVY4</accession>